<comment type="caution">
    <text evidence="1">The sequence shown here is derived from an EMBL/GenBank/DDBJ whole genome shotgun (WGS) entry which is preliminary data.</text>
</comment>
<reference evidence="2" key="1">
    <citation type="journal article" date="2019" name="Int. J. Syst. Evol. Microbiol.">
        <title>The Global Catalogue of Microorganisms (GCM) 10K type strain sequencing project: providing services to taxonomists for standard genome sequencing and annotation.</title>
        <authorList>
            <consortium name="The Broad Institute Genomics Platform"/>
            <consortium name="The Broad Institute Genome Sequencing Center for Infectious Disease"/>
            <person name="Wu L."/>
            <person name="Ma J."/>
        </authorList>
    </citation>
    <scope>NUCLEOTIDE SEQUENCE [LARGE SCALE GENOMIC DNA]</scope>
    <source>
        <strain evidence="2">TBRC 4489</strain>
    </source>
</reference>
<dbReference type="RefSeq" id="WP_377284739.1">
    <property type="nucleotide sequence ID" value="NZ_JBHSBM010000004.1"/>
</dbReference>
<evidence type="ECO:0000313" key="1">
    <source>
        <dbReference type="EMBL" id="MFC4056780.1"/>
    </source>
</evidence>
<name>A0ABV8HYU5_9ACTN</name>
<evidence type="ECO:0000313" key="2">
    <source>
        <dbReference type="Proteomes" id="UP001595850"/>
    </source>
</evidence>
<keyword evidence="2" id="KW-1185">Reference proteome</keyword>
<evidence type="ECO:0008006" key="3">
    <source>
        <dbReference type="Google" id="ProtNLM"/>
    </source>
</evidence>
<dbReference type="EMBL" id="JBHSBM010000004">
    <property type="protein sequence ID" value="MFC4056780.1"/>
    <property type="molecule type" value="Genomic_DNA"/>
</dbReference>
<protein>
    <recommendedName>
        <fullName evidence="3">Beta-lactamase</fullName>
    </recommendedName>
</protein>
<organism evidence="1 2">
    <name type="scientific">Planomonospora corallina</name>
    <dbReference type="NCBI Taxonomy" id="1806052"/>
    <lineage>
        <taxon>Bacteria</taxon>
        <taxon>Bacillati</taxon>
        <taxon>Actinomycetota</taxon>
        <taxon>Actinomycetes</taxon>
        <taxon>Streptosporangiales</taxon>
        <taxon>Streptosporangiaceae</taxon>
        <taxon>Planomonospora</taxon>
    </lineage>
</organism>
<sequence length="57" mass="6531">MRHHRLRPRRPDHRYWSYLYGTRDGGLIAVQNVNGDRGMPPLGLFADVLDAAFRPAA</sequence>
<gene>
    <name evidence="1" type="ORF">ACFOWE_00590</name>
</gene>
<dbReference type="Proteomes" id="UP001595850">
    <property type="component" value="Unassembled WGS sequence"/>
</dbReference>
<accession>A0ABV8HYU5</accession>
<proteinExistence type="predicted"/>